<name>A0A3P8G0D8_9TREM</name>
<protein>
    <submittedName>
        <fullName evidence="1">Uncharacterized protein</fullName>
    </submittedName>
</protein>
<reference evidence="1 2" key="1">
    <citation type="submission" date="2018-11" db="EMBL/GenBank/DDBJ databases">
        <authorList>
            <consortium name="Pathogen Informatics"/>
        </authorList>
    </citation>
    <scope>NUCLEOTIDE SEQUENCE [LARGE SCALE GENOMIC DNA]</scope>
    <source>
        <strain>Denwood</strain>
        <strain evidence="2">Zambia</strain>
    </source>
</reference>
<dbReference type="Proteomes" id="UP000269396">
    <property type="component" value="Unassembled WGS sequence"/>
</dbReference>
<keyword evidence="2" id="KW-1185">Reference proteome</keyword>
<organism evidence="1 2">
    <name type="scientific">Schistosoma mattheei</name>
    <dbReference type="NCBI Taxonomy" id="31246"/>
    <lineage>
        <taxon>Eukaryota</taxon>
        <taxon>Metazoa</taxon>
        <taxon>Spiralia</taxon>
        <taxon>Lophotrochozoa</taxon>
        <taxon>Platyhelminthes</taxon>
        <taxon>Trematoda</taxon>
        <taxon>Digenea</taxon>
        <taxon>Strigeidida</taxon>
        <taxon>Schistosomatoidea</taxon>
        <taxon>Schistosomatidae</taxon>
        <taxon>Schistosoma</taxon>
    </lineage>
</organism>
<gene>
    <name evidence="1" type="ORF">SMTD_LOCUS13647</name>
</gene>
<evidence type="ECO:0000313" key="2">
    <source>
        <dbReference type="Proteomes" id="UP000269396"/>
    </source>
</evidence>
<dbReference type="AlphaFoldDB" id="A0A3P8G0D8"/>
<evidence type="ECO:0000313" key="1">
    <source>
        <dbReference type="EMBL" id="VDP64034.1"/>
    </source>
</evidence>
<proteinExistence type="predicted"/>
<sequence length="64" mass="6530">MVEKPILKTIAASCPTNSATKSSSSLCNIKLPASCLELATPTPNFTVAFSVALVQGPVGSPNPK</sequence>
<dbReference type="EMBL" id="UZAL01033746">
    <property type="protein sequence ID" value="VDP64034.1"/>
    <property type="molecule type" value="Genomic_DNA"/>
</dbReference>
<accession>A0A3P8G0D8</accession>